<evidence type="ECO:0000256" key="3">
    <source>
        <dbReference type="ARBA" id="ARBA00022692"/>
    </source>
</evidence>
<feature type="transmembrane region" description="Helical" evidence="7">
    <location>
        <begin position="500"/>
        <end position="533"/>
    </location>
</feature>
<dbReference type="EMBL" id="JBHRYR010000002">
    <property type="protein sequence ID" value="MFC3852489.1"/>
    <property type="molecule type" value="Genomic_DNA"/>
</dbReference>
<feature type="transmembrane region" description="Helical" evidence="7">
    <location>
        <begin position="30"/>
        <end position="49"/>
    </location>
</feature>
<evidence type="ECO:0000313" key="10">
    <source>
        <dbReference type="Proteomes" id="UP001595617"/>
    </source>
</evidence>
<sequence>MTGEIIFVLALLAITIVVFITDLVRMDLVAIGVMIVLALSGVITPAQAVAGFGEPVVVMIAGLFIVGEGLASTGVAASVGRWILRVGGRSETQLLLVILPVVAILSAFMSSTGAVALLIPVVLSMARASGFNASRILMPLAFAALIGGMLTLIGTPPNIIVTDALHSAGLDSFGFFAFTPLGVAVLVVGSLYLILVARHLLPKKETHDVQAGFSLHSLFERYAVEDQLFRLLVPDDSPLVGKTVIEAGLRSEYETTVFASRHRGGSLSTLDAVLANTRVRGGDTLYVYGRRADVERLGSEQSIALSALSHEEHRRVQKFFGAMEVLVTPQSPLEGRTLKELRFRERFQASVVGVRRQNETLQTAYQTTPLAVGDTLLISASWDRLRSLDGGHSFVALTRPLEMQEAPLHAEKARHATIIILSMILVMTTGWLDNLTTILVAAILMIASGCLNITEAYRSLNGRSLVLIAGMIPLALAMQTTGAAELIVQETLTRFGDLPPVWICAGVFVVTSLLSQFISNTATTVLMAPITLAIAQGLGLNPMPFMMAIAIAASTAFATPIASPVNTLIVTPGNYRFIDFVKVGVPLQLLAMSVTLMMLPRLFPF</sequence>
<dbReference type="InterPro" id="IPR036721">
    <property type="entry name" value="RCK_C_sf"/>
</dbReference>
<gene>
    <name evidence="9" type="ORF">ACFOOG_06540</name>
</gene>
<evidence type="ECO:0000256" key="5">
    <source>
        <dbReference type="ARBA" id="ARBA00022989"/>
    </source>
</evidence>
<evidence type="ECO:0000256" key="6">
    <source>
        <dbReference type="ARBA" id="ARBA00023136"/>
    </source>
</evidence>
<evidence type="ECO:0000256" key="4">
    <source>
        <dbReference type="ARBA" id="ARBA00022737"/>
    </source>
</evidence>
<comment type="caution">
    <text evidence="9">The sequence shown here is derived from an EMBL/GenBank/DDBJ whole genome shotgun (WGS) entry which is preliminary data.</text>
</comment>
<dbReference type="PANTHER" id="PTHR43652">
    <property type="entry name" value="BASIC AMINO ACID ANTIPORTER YFCC-RELATED"/>
    <property type="match status" value="1"/>
</dbReference>
<feature type="transmembrane region" description="Helical" evidence="7">
    <location>
        <begin position="5"/>
        <end position="24"/>
    </location>
</feature>
<dbReference type="PANTHER" id="PTHR43652:SF1">
    <property type="entry name" value="RESPONSE REGULATOR"/>
    <property type="match status" value="1"/>
</dbReference>
<dbReference type="Gene3D" id="3.30.70.1450">
    <property type="entry name" value="Regulator of K+ conductance, C-terminal domain"/>
    <property type="match status" value="2"/>
</dbReference>
<dbReference type="InterPro" id="IPR006037">
    <property type="entry name" value="RCK_C"/>
</dbReference>
<feature type="transmembrane region" description="Helical" evidence="7">
    <location>
        <begin position="95"/>
        <end position="123"/>
    </location>
</feature>
<comment type="subcellular location">
    <subcellularLocation>
        <location evidence="1">Membrane</location>
        <topology evidence="1">Multi-pass membrane protein</topology>
    </subcellularLocation>
</comment>
<keyword evidence="5 7" id="KW-1133">Transmembrane helix</keyword>
<feature type="domain" description="RCK C-terminal" evidence="8">
    <location>
        <begin position="216"/>
        <end position="303"/>
    </location>
</feature>
<keyword evidence="2" id="KW-0813">Transport</keyword>
<protein>
    <submittedName>
        <fullName evidence="9">SLC13 family permease</fullName>
    </submittedName>
</protein>
<organism evidence="9 10">
    <name type="scientific">Saccharospirillum mangrovi</name>
    <dbReference type="NCBI Taxonomy" id="2161747"/>
    <lineage>
        <taxon>Bacteria</taxon>
        <taxon>Pseudomonadati</taxon>
        <taxon>Pseudomonadota</taxon>
        <taxon>Gammaproteobacteria</taxon>
        <taxon>Oceanospirillales</taxon>
        <taxon>Saccharospirillaceae</taxon>
        <taxon>Saccharospirillum</taxon>
    </lineage>
</organism>
<evidence type="ECO:0000256" key="1">
    <source>
        <dbReference type="ARBA" id="ARBA00004141"/>
    </source>
</evidence>
<feature type="transmembrane region" description="Helical" evidence="7">
    <location>
        <begin position="464"/>
        <end position="488"/>
    </location>
</feature>
<evidence type="ECO:0000256" key="2">
    <source>
        <dbReference type="ARBA" id="ARBA00022448"/>
    </source>
</evidence>
<keyword evidence="6 7" id="KW-0472">Membrane</keyword>
<feature type="transmembrane region" description="Helical" evidence="7">
    <location>
        <begin position="545"/>
        <end position="563"/>
    </location>
</feature>
<name>A0ABV7ZWA2_9GAMM</name>
<feature type="domain" description="RCK C-terminal" evidence="8">
    <location>
        <begin position="310"/>
        <end position="394"/>
    </location>
</feature>
<keyword evidence="10" id="KW-1185">Reference proteome</keyword>
<dbReference type="RefSeq" id="WP_380694667.1">
    <property type="nucleotide sequence ID" value="NZ_JBHRYR010000002.1"/>
</dbReference>
<dbReference type="InterPro" id="IPR004680">
    <property type="entry name" value="Cit_transptr-like_dom"/>
</dbReference>
<dbReference type="InterPro" id="IPR051679">
    <property type="entry name" value="DASS-Related_Transporters"/>
</dbReference>
<keyword evidence="3 7" id="KW-0812">Transmembrane</keyword>
<dbReference type="Pfam" id="PF02080">
    <property type="entry name" value="TrkA_C"/>
    <property type="match status" value="2"/>
</dbReference>
<dbReference type="Pfam" id="PF03600">
    <property type="entry name" value="CitMHS"/>
    <property type="match status" value="1"/>
</dbReference>
<evidence type="ECO:0000259" key="8">
    <source>
        <dbReference type="PROSITE" id="PS51202"/>
    </source>
</evidence>
<dbReference type="SUPFAM" id="SSF116726">
    <property type="entry name" value="TrkA C-terminal domain-like"/>
    <property type="match status" value="2"/>
</dbReference>
<feature type="transmembrane region" description="Helical" evidence="7">
    <location>
        <begin position="583"/>
        <end position="603"/>
    </location>
</feature>
<dbReference type="PROSITE" id="PS51202">
    <property type="entry name" value="RCK_C"/>
    <property type="match status" value="2"/>
</dbReference>
<feature type="transmembrane region" description="Helical" evidence="7">
    <location>
        <begin position="135"/>
        <end position="153"/>
    </location>
</feature>
<proteinExistence type="predicted"/>
<dbReference type="Proteomes" id="UP001595617">
    <property type="component" value="Unassembled WGS sequence"/>
</dbReference>
<evidence type="ECO:0000313" key="9">
    <source>
        <dbReference type="EMBL" id="MFC3852489.1"/>
    </source>
</evidence>
<accession>A0ABV7ZWA2</accession>
<reference evidence="10" key="1">
    <citation type="journal article" date="2019" name="Int. J. Syst. Evol. Microbiol.">
        <title>The Global Catalogue of Microorganisms (GCM) 10K type strain sequencing project: providing services to taxonomists for standard genome sequencing and annotation.</title>
        <authorList>
            <consortium name="The Broad Institute Genomics Platform"/>
            <consortium name="The Broad Institute Genome Sequencing Center for Infectious Disease"/>
            <person name="Wu L."/>
            <person name="Ma J."/>
        </authorList>
    </citation>
    <scope>NUCLEOTIDE SEQUENCE [LARGE SCALE GENOMIC DNA]</scope>
    <source>
        <strain evidence="10">IBRC 10765</strain>
    </source>
</reference>
<feature type="transmembrane region" description="Helical" evidence="7">
    <location>
        <begin position="56"/>
        <end position="83"/>
    </location>
</feature>
<evidence type="ECO:0000256" key="7">
    <source>
        <dbReference type="SAM" id="Phobius"/>
    </source>
</evidence>
<keyword evidence="4" id="KW-0677">Repeat</keyword>
<feature type="transmembrane region" description="Helical" evidence="7">
    <location>
        <begin position="173"/>
        <end position="195"/>
    </location>
</feature>